<sequence>MDKVDNTSPNITFSIENEDHTLGNTMRTLLVEREDVVFAGYSVPHPMQPEVNIRIQTTGKPAVNVFMECLDELVEICDLLTDAFVQAGAETYTEVK</sequence>
<accession>A0A9W5TAV1</accession>
<dbReference type="GO" id="GO:0006383">
    <property type="term" value="P:transcription by RNA polymerase III"/>
    <property type="evidence" value="ECO:0007669"/>
    <property type="project" value="TreeGrafter"/>
</dbReference>
<evidence type="ECO:0000313" key="5">
    <source>
        <dbReference type="EMBL" id="GFE54443.1"/>
    </source>
</evidence>
<dbReference type="Gene3D" id="3.30.1360.10">
    <property type="entry name" value="RNA polymerase, RBP11-like subunit"/>
    <property type="match status" value="1"/>
</dbReference>
<evidence type="ECO:0000256" key="1">
    <source>
        <dbReference type="ARBA" id="ARBA00022478"/>
    </source>
</evidence>
<reference evidence="5" key="1">
    <citation type="submission" date="2019-12" db="EMBL/GenBank/DDBJ databases">
        <title>Genome sequence of Babesia ovis.</title>
        <authorList>
            <person name="Yamagishi J."/>
            <person name="Sevinc F."/>
            <person name="Xuan X."/>
        </authorList>
    </citation>
    <scope>NUCLEOTIDE SEQUENCE</scope>
    <source>
        <strain evidence="5">Selcuk</strain>
    </source>
</reference>
<dbReference type="GO" id="GO:0005666">
    <property type="term" value="C:RNA polymerase III complex"/>
    <property type="evidence" value="ECO:0007669"/>
    <property type="project" value="TreeGrafter"/>
</dbReference>
<proteinExistence type="inferred from homology"/>
<gene>
    <name evidence="5" type="ORF">BaOVIS_018470</name>
</gene>
<dbReference type="InterPro" id="IPR022905">
    <property type="entry name" value="Rpo11-like"/>
</dbReference>
<dbReference type="GO" id="GO:0003899">
    <property type="term" value="F:DNA-directed RNA polymerase activity"/>
    <property type="evidence" value="ECO:0007669"/>
    <property type="project" value="InterPro"/>
</dbReference>
<dbReference type="SUPFAM" id="SSF55257">
    <property type="entry name" value="RBP11-like subunits of RNA polymerase"/>
    <property type="match status" value="1"/>
</dbReference>
<comment type="similarity">
    <text evidence="3">Belongs to the archaeal Rpo11/eukaryotic RPB11/RPC19 RNA polymerase subunit family.</text>
</comment>
<dbReference type="InterPro" id="IPR033898">
    <property type="entry name" value="RNAP_AC19"/>
</dbReference>
<evidence type="ECO:0000313" key="6">
    <source>
        <dbReference type="Proteomes" id="UP001057455"/>
    </source>
</evidence>
<dbReference type="GO" id="GO:0005736">
    <property type="term" value="C:RNA polymerase I complex"/>
    <property type="evidence" value="ECO:0007669"/>
    <property type="project" value="TreeGrafter"/>
</dbReference>
<evidence type="ECO:0000256" key="3">
    <source>
        <dbReference type="ARBA" id="ARBA00025751"/>
    </source>
</evidence>
<dbReference type="GO" id="GO:0046983">
    <property type="term" value="F:protein dimerization activity"/>
    <property type="evidence" value="ECO:0007669"/>
    <property type="project" value="InterPro"/>
</dbReference>
<dbReference type="PANTHER" id="PTHR13946:SF28">
    <property type="entry name" value="DNA-DIRECTED RNA POLYMERASES I AND III SUBUNIT RPAC2"/>
    <property type="match status" value="1"/>
</dbReference>
<name>A0A9W5TAV1_BABOV</name>
<organism evidence="5 6">
    <name type="scientific">Babesia ovis</name>
    <dbReference type="NCBI Taxonomy" id="5869"/>
    <lineage>
        <taxon>Eukaryota</taxon>
        <taxon>Sar</taxon>
        <taxon>Alveolata</taxon>
        <taxon>Apicomplexa</taxon>
        <taxon>Aconoidasida</taxon>
        <taxon>Piroplasmida</taxon>
        <taxon>Babesiidae</taxon>
        <taxon>Babesia</taxon>
    </lineage>
</organism>
<dbReference type="InterPro" id="IPR009025">
    <property type="entry name" value="RBP11-like_dimer"/>
</dbReference>
<dbReference type="HAMAP" id="MF_00261">
    <property type="entry name" value="RNApol_arch_Rpo11"/>
    <property type="match status" value="1"/>
</dbReference>
<protein>
    <submittedName>
        <fullName evidence="5">RNA polymerase small subunit</fullName>
    </submittedName>
</protein>
<dbReference type="PANTHER" id="PTHR13946">
    <property type="entry name" value="DNA-DIRECTED RNA POLYMERASE I,II,III"/>
    <property type="match status" value="1"/>
</dbReference>
<dbReference type="OrthoDB" id="510325at2759"/>
<dbReference type="Proteomes" id="UP001057455">
    <property type="component" value="Unassembled WGS sequence"/>
</dbReference>
<keyword evidence="6" id="KW-1185">Reference proteome</keyword>
<dbReference type="Pfam" id="PF13656">
    <property type="entry name" value="RNA_pol_L_2"/>
    <property type="match status" value="1"/>
</dbReference>
<dbReference type="AlphaFoldDB" id="A0A9W5TAV1"/>
<comment type="caution">
    <text evidence="5">The sequence shown here is derived from an EMBL/GenBank/DDBJ whole genome shotgun (WGS) entry which is preliminary data.</text>
</comment>
<dbReference type="CDD" id="cd07029">
    <property type="entry name" value="RNAP_I_III_AC19"/>
    <property type="match status" value="1"/>
</dbReference>
<dbReference type="EMBL" id="BLIY01000016">
    <property type="protein sequence ID" value="GFE54443.1"/>
    <property type="molecule type" value="Genomic_DNA"/>
</dbReference>
<dbReference type="InterPro" id="IPR036603">
    <property type="entry name" value="RBP11-like"/>
</dbReference>
<evidence type="ECO:0000259" key="4">
    <source>
        <dbReference type="Pfam" id="PF13656"/>
    </source>
</evidence>
<evidence type="ECO:0000256" key="2">
    <source>
        <dbReference type="ARBA" id="ARBA00023163"/>
    </source>
</evidence>
<keyword evidence="2" id="KW-0804">Transcription</keyword>
<keyword evidence="1" id="KW-0240">DNA-directed RNA polymerase</keyword>
<feature type="domain" description="DNA-directed RNA polymerase RBP11-like dimerisation" evidence="4">
    <location>
        <begin position="11"/>
        <end position="81"/>
    </location>
</feature>
<dbReference type="GO" id="GO:0006362">
    <property type="term" value="P:transcription elongation by RNA polymerase I"/>
    <property type="evidence" value="ECO:0007669"/>
    <property type="project" value="TreeGrafter"/>
</dbReference>